<reference evidence="1" key="1">
    <citation type="journal article" date="2020" name="Stud. Mycol.">
        <title>101 Dothideomycetes genomes: a test case for predicting lifestyles and emergence of pathogens.</title>
        <authorList>
            <person name="Haridas S."/>
            <person name="Albert R."/>
            <person name="Binder M."/>
            <person name="Bloem J."/>
            <person name="Labutti K."/>
            <person name="Salamov A."/>
            <person name="Andreopoulos B."/>
            <person name="Baker S."/>
            <person name="Barry K."/>
            <person name="Bills G."/>
            <person name="Bluhm B."/>
            <person name="Cannon C."/>
            <person name="Castanera R."/>
            <person name="Culley D."/>
            <person name="Daum C."/>
            <person name="Ezra D."/>
            <person name="Gonzalez J."/>
            <person name="Henrissat B."/>
            <person name="Kuo A."/>
            <person name="Liang C."/>
            <person name="Lipzen A."/>
            <person name="Lutzoni F."/>
            <person name="Magnuson J."/>
            <person name="Mondo S."/>
            <person name="Nolan M."/>
            <person name="Ohm R."/>
            <person name="Pangilinan J."/>
            <person name="Park H.-J."/>
            <person name="Ramirez L."/>
            <person name="Alfaro M."/>
            <person name="Sun H."/>
            <person name="Tritt A."/>
            <person name="Yoshinaga Y."/>
            <person name="Zwiers L.-H."/>
            <person name="Turgeon B."/>
            <person name="Goodwin S."/>
            <person name="Spatafora J."/>
            <person name="Crous P."/>
            <person name="Grigoriev I."/>
        </authorList>
    </citation>
    <scope>NUCLEOTIDE SEQUENCE</scope>
    <source>
        <strain evidence="1">ATCC 200398</strain>
    </source>
</reference>
<dbReference type="Proteomes" id="UP000799755">
    <property type="component" value="Unassembled WGS sequence"/>
</dbReference>
<keyword evidence="2" id="KW-1185">Reference proteome</keyword>
<organism evidence="1 2">
    <name type="scientific">Lindgomyces ingoldianus</name>
    <dbReference type="NCBI Taxonomy" id="673940"/>
    <lineage>
        <taxon>Eukaryota</taxon>
        <taxon>Fungi</taxon>
        <taxon>Dikarya</taxon>
        <taxon>Ascomycota</taxon>
        <taxon>Pezizomycotina</taxon>
        <taxon>Dothideomycetes</taxon>
        <taxon>Pleosporomycetidae</taxon>
        <taxon>Pleosporales</taxon>
        <taxon>Lindgomycetaceae</taxon>
        <taxon>Lindgomyces</taxon>
    </lineage>
</organism>
<dbReference type="EMBL" id="MU003496">
    <property type="protein sequence ID" value="KAF2475386.1"/>
    <property type="molecule type" value="Genomic_DNA"/>
</dbReference>
<accession>A0ACB6RA91</accession>
<gene>
    <name evidence="1" type="ORF">BDR25DRAFT_279425</name>
</gene>
<evidence type="ECO:0000313" key="2">
    <source>
        <dbReference type="Proteomes" id="UP000799755"/>
    </source>
</evidence>
<evidence type="ECO:0000313" key="1">
    <source>
        <dbReference type="EMBL" id="KAF2475386.1"/>
    </source>
</evidence>
<sequence length="161" mass="17999">MSSPIYNIYRVEEKLGLQDPLMGPDIRYHNSLFIETFPNGGGRFLQVIGTISDATGMTFQESQGPRPDDLDTFHQKHLLGQIRASDSASVVRLLAGIDPPPRQRSFNYNTLAWEKCKPDGSSYGEEELRPPYMKCTEWMLQKAIPALQQSGILLAQGVTAK</sequence>
<comment type="caution">
    <text evidence="1">The sequence shown here is derived from an EMBL/GenBank/DDBJ whole genome shotgun (WGS) entry which is preliminary data.</text>
</comment>
<name>A0ACB6RA91_9PLEO</name>
<protein>
    <submittedName>
        <fullName evidence="1">Uncharacterized protein</fullName>
    </submittedName>
</protein>
<proteinExistence type="predicted"/>